<proteinExistence type="predicted"/>
<dbReference type="Proteomes" id="UP000837857">
    <property type="component" value="Chromosome 6"/>
</dbReference>
<evidence type="ECO:0000313" key="2">
    <source>
        <dbReference type="Proteomes" id="UP000837857"/>
    </source>
</evidence>
<name>A0ABN8J738_9NEOP</name>
<feature type="non-terminal residue" evidence="1">
    <location>
        <position position="114"/>
    </location>
</feature>
<protein>
    <submittedName>
        <fullName evidence="1">Uncharacterized protein</fullName>
    </submittedName>
</protein>
<reference evidence="1" key="1">
    <citation type="submission" date="2022-03" db="EMBL/GenBank/DDBJ databases">
        <authorList>
            <person name="Martin H S."/>
        </authorList>
    </citation>
    <scope>NUCLEOTIDE SEQUENCE</scope>
</reference>
<evidence type="ECO:0000313" key="1">
    <source>
        <dbReference type="EMBL" id="CAH2071990.1"/>
    </source>
</evidence>
<keyword evidence="2" id="KW-1185">Reference proteome</keyword>
<organism evidence="1 2">
    <name type="scientific">Iphiclides podalirius</name>
    <name type="common">scarce swallowtail</name>
    <dbReference type="NCBI Taxonomy" id="110791"/>
    <lineage>
        <taxon>Eukaryota</taxon>
        <taxon>Metazoa</taxon>
        <taxon>Ecdysozoa</taxon>
        <taxon>Arthropoda</taxon>
        <taxon>Hexapoda</taxon>
        <taxon>Insecta</taxon>
        <taxon>Pterygota</taxon>
        <taxon>Neoptera</taxon>
        <taxon>Endopterygota</taxon>
        <taxon>Lepidoptera</taxon>
        <taxon>Glossata</taxon>
        <taxon>Ditrysia</taxon>
        <taxon>Papilionoidea</taxon>
        <taxon>Papilionidae</taxon>
        <taxon>Papilioninae</taxon>
        <taxon>Iphiclides</taxon>
    </lineage>
</organism>
<dbReference type="EMBL" id="OW152818">
    <property type="protein sequence ID" value="CAH2071990.1"/>
    <property type="molecule type" value="Genomic_DNA"/>
</dbReference>
<sequence length="114" mass="13169">MERCHQRQRTESIMVTYQRIPIATFPHIRPVSVRPHRYPLPISQTPVFRKSKIVSEPVRTAPSRNNPLHLIRCERRGLVVPTVPRVVPAKFSATIVSKLPLLRRQCVVYPDAEV</sequence>
<gene>
    <name evidence="1" type="ORF">IPOD504_LOCUS15353</name>
</gene>
<accession>A0ABN8J738</accession>